<feature type="compositionally biased region" description="Pro residues" evidence="2">
    <location>
        <begin position="31"/>
        <end position="45"/>
    </location>
</feature>
<dbReference type="RefSeq" id="WP_065165786.1">
    <property type="nucleotide sequence ID" value="NZ_CP044225.1"/>
</dbReference>
<feature type="chain" id="PRO_5009084833" evidence="3">
    <location>
        <begin position="23"/>
        <end position="683"/>
    </location>
</feature>
<feature type="region of interest" description="Disordered" evidence="2">
    <location>
        <begin position="29"/>
        <end position="78"/>
    </location>
</feature>
<accession>A0A1A6YWL4</accession>
<dbReference type="AlphaFoldDB" id="A0A1A6YWL4"/>
<dbReference type="EMBL" id="KU577591">
    <property type="protein sequence ID" value="ANN85821.1"/>
    <property type="molecule type" value="Genomic_DNA"/>
</dbReference>
<reference evidence="6" key="1">
    <citation type="submission" date="2016-01" db="EMBL/GenBank/DDBJ databases">
        <title>Identification of strain-specific sequences that distinguish field isolates from a Mycoplasma gallisepticum vaccine strain.</title>
        <authorList>
            <person name="Ricketts C."/>
            <person name="Pickler L."/>
            <person name="Maurer J.J."/>
            <person name="Ayyampalayam S."/>
            <person name="Garcia M."/>
            <person name="Ferguson-Noel N."/>
        </authorList>
    </citation>
    <scope>NUCLEOTIDE SEQUENCE</scope>
    <source>
        <strain evidence="5">K2966</strain>
        <strain evidence="6">K5322C-13</strain>
        <strain evidence="8">K6208B-10</strain>
        <strain evidence="7">K6216D</strain>
    </source>
</reference>
<dbReference type="SUPFAM" id="SSF58100">
    <property type="entry name" value="Bacterial hemolysins"/>
    <property type="match status" value="1"/>
</dbReference>
<evidence type="ECO:0000313" key="8">
    <source>
        <dbReference type="EMBL" id="ANN85823.1"/>
    </source>
</evidence>
<dbReference type="Proteomes" id="UP000092188">
    <property type="component" value="Unassembled WGS sequence"/>
</dbReference>
<evidence type="ECO:0000313" key="7">
    <source>
        <dbReference type="EMBL" id="ANN85822.1"/>
    </source>
</evidence>
<name>A0A1A6YWL4_MYCGL</name>
<reference evidence="9 10" key="2">
    <citation type="submission" date="2016-06" db="EMBL/GenBank/DDBJ databases">
        <authorList>
            <person name="Ricketts C."/>
            <person name="Pickler L."/>
            <person name="Maurer J."/>
            <person name="Ayyampalayam S."/>
            <person name="Garcia M."/>
            <person name="Ferguson-Noel N.M."/>
        </authorList>
    </citation>
    <scope>NUCLEOTIDE SEQUENCE [LARGE SCALE GENOMIC DNA]</scope>
    <source>
        <strain evidence="9 10">K6356</strain>
    </source>
</reference>
<dbReference type="EMBL" id="KU577593">
    <property type="protein sequence ID" value="ANN85823.1"/>
    <property type="molecule type" value="Genomic_DNA"/>
</dbReference>
<dbReference type="PROSITE" id="PS51257">
    <property type="entry name" value="PROKAR_LIPOPROTEIN"/>
    <property type="match status" value="1"/>
</dbReference>
<protein>
    <submittedName>
        <fullName evidence="6">VlhA</fullName>
    </submittedName>
</protein>
<dbReference type="Pfam" id="PF07554">
    <property type="entry name" value="FIVAR"/>
    <property type="match status" value="2"/>
</dbReference>
<evidence type="ECO:0000256" key="2">
    <source>
        <dbReference type="SAM" id="MobiDB-lite"/>
    </source>
</evidence>
<dbReference type="EMBL" id="KU577592">
    <property type="protein sequence ID" value="ANN85822.1"/>
    <property type="molecule type" value="Genomic_DNA"/>
</dbReference>
<evidence type="ECO:0000256" key="1">
    <source>
        <dbReference type="SAM" id="Coils"/>
    </source>
</evidence>
<proteinExistence type="predicted"/>
<evidence type="ECO:0000259" key="4">
    <source>
        <dbReference type="Pfam" id="PF05692"/>
    </source>
</evidence>
<dbReference type="EMBL" id="MAGQ01000011">
    <property type="protein sequence ID" value="OBU78309.1"/>
    <property type="molecule type" value="Genomic_DNA"/>
</dbReference>
<feature type="coiled-coil region" evidence="1">
    <location>
        <begin position="130"/>
        <end position="185"/>
    </location>
</feature>
<sequence length="683" mass="74364">MKRKNILKFVSLLGISSFVMLAAASCTTPVNPTPNPEPKPDPMPNPGGGGGMSDGNTNPGNGGGMMGDNPNPGNTTPEQQLATARKTLIDLIGTENNNVALYSDYVKIQNVLRAAYETAKTTSANSTATLDQVRNAITTLQAAIDKSKADKKTFDDQNPQLLAAYNELKTELQNKTTHLDSVKDAQYGAIHTNLTGLYDSATKIVDETLIPTMGNSPMKETVEKINTDLKAAVSALSERINNVNKFFTGFDKHVLSRELLSAQQTNEQPANYSFVGYNSDLTFTGTNNQQPNWSFAQREVWRNRSNTNSTTLKVTSNNSDRLSDVTWIYSLAGENTKYTLTFNYYGNPTANLYFPYKLVRSSDNVGLEYKLNDGVKQEVIFSAPASAEQPVVMTNSETEVSNSGEIGNQSSSAVVNKTPTVSDINVAKVVLSNLKFGQNTIEFSVPAGEEDMSKVAPMIGNMYLTSSNDNENKVYDDIFGNSINQDMNSTSVTVDLLKGYSLAANWSTYFGQFMNLNNSGSQEANNVTYLVGYIGGNLTRTINVSRENDSPRNNNNNRSLTIYINAPVEGEYYISGSYLTNVARDLKFSTGETNNVLTITGLKQNDWQTLGKFDTSTMMTGKGSNNKTTLKLKSGLNKVVITGGTANNTNAPYIGNLTFKLMTTTSNSETNTPAERTSTEHAK</sequence>
<gene>
    <name evidence="6" type="primary">vlhA</name>
    <name evidence="9" type="ORF">BAY36_03380</name>
</gene>
<dbReference type="EMBL" id="KU577590">
    <property type="protein sequence ID" value="ANN85820.1"/>
    <property type="molecule type" value="Genomic_DNA"/>
</dbReference>
<feature type="domain" description="Haemagglutinin Mycoplasma" evidence="4">
    <location>
        <begin position="250"/>
        <end position="662"/>
    </location>
</feature>
<evidence type="ECO:0000313" key="5">
    <source>
        <dbReference type="EMBL" id="ANN85820.1"/>
    </source>
</evidence>
<keyword evidence="3" id="KW-0732">Signal</keyword>
<dbReference type="InterPro" id="IPR008692">
    <property type="entry name" value="Hemogglutn_Mycoplasma"/>
</dbReference>
<evidence type="ECO:0000313" key="10">
    <source>
        <dbReference type="Proteomes" id="UP000092188"/>
    </source>
</evidence>
<evidence type="ECO:0000313" key="6">
    <source>
        <dbReference type="EMBL" id="ANN85821.1"/>
    </source>
</evidence>
<evidence type="ECO:0000256" key="3">
    <source>
        <dbReference type="SAM" id="SignalP"/>
    </source>
</evidence>
<dbReference type="Pfam" id="PF05692">
    <property type="entry name" value="Myco_haema"/>
    <property type="match status" value="1"/>
</dbReference>
<feature type="signal peptide" evidence="3">
    <location>
        <begin position="1"/>
        <end position="22"/>
    </location>
</feature>
<evidence type="ECO:0000313" key="9">
    <source>
        <dbReference type="EMBL" id="OBU78309.1"/>
    </source>
</evidence>
<organism evidence="6">
    <name type="scientific">Mycoplasmoides gallisepticum</name>
    <name type="common">Mycoplasma gallisepticum</name>
    <dbReference type="NCBI Taxonomy" id="2096"/>
    <lineage>
        <taxon>Bacteria</taxon>
        <taxon>Bacillati</taxon>
        <taxon>Mycoplasmatota</taxon>
        <taxon>Mycoplasmoidales</taxon>
        <taxon>Mycoplasmoidaceae</taxon>
        <taxon>Mycoplasmoides</taxon>
    </lineage>
</organism>
<keyword evidence="1" id="KW-0175">Coiled coil</keyword>